<dbReference type="AlphaFoldDB" id="A0A158L5D9"/>
<feature type="region of interest" description="Disordered" evidence="1">
    <location>
        <begin position="1"/>
        <end position="30"/>
    </location>
</feature>
<protein>
    <submittedName>
        <fullName evidence="2">Uncharacterized protein</fullName>
    </submittedName>
</protein>
<evidence type="ECO:0000313" key="2">
    <source>
        <dbReference type="EMBL" id="SAL87911.1"/>
    </source>
</evidence>
<proteinExistence type="predicted"/>
<feature type="region of interest" description="Disordered" evidence="1">
    <location>
        <begin position="209"/>
        <end position="382"/>
    </location>
</feature>
<reference evidence="2" key="1">
    <citation type="submission" date="2016-01" db="EMBL/GenBank/DDBJ databases">
        <authorList>
            <person name="Peeters C."/>
        </authorList>
    </citation>
    <scope>NUCLEOTIDE SEQUENCE [LARGE SCALE GENOMIC DNA]</scope>
    <source>
        <strain evidence="2">LMG 29317</strain>
    </source>
</reference>
<feature type="region of interest" description="Disordered" evidence="1">
    <location>
        <begin position="159"/>
        <end position="194"/>
    </location>
</feature>
<evidence type="ECO:0000256" key="1">
    <source>
        <dbReference type="SAM" id="MobiDB-lite"/>
    </source>
</evidence>
<dbReference type="Proteomes" id="UP000055019">
    <property type="component" value="Unassembled WGS sequence"/>
</dbReference>
<sequence>MSAGQLQRLYAHSAGREELVHPGPPMRDELISSARSHFPANGAARKSEGVHECQHDCRGALAAVCGRDRGARRDAQTDTRRGPDSRTRICRVRPRQKRDAPLLRSIDSKVSSMPEFDMNAPATDQCGRFRNARRSVREVMRRAGAADIAERSNVLRNGSVDTGMSQRLPLGGNPTARDSFSQHEPGMGQQDDTTLRSGRVVGTAPALEITEEPAIPRATLQASALTPEPTGDAAAGTGTQRTAFPSGRPDMVGGMQQVTTRAEGRSSAPSVVRKPQLSAEPDVGLARTSASVDGDLSSRAASRPDASSSAEKAQQTSETGLVGDPLIGTPLEDDPYDDAFRSDYDARYANTGAPYDESRRAYTHGAALGQDERYRGQEVGTD</sequence>
<keyword evidence="3" id="KW-1185">Reference proteome</keyword>
<feature type="compositionally biased region" description="Basic and acidic residues" evidence="1">
    <location>
        <begin position="14"/>
        <end position="30"/>
    </location>
</feature>
<accession>A0A158L5D9</accession>
<feature type="compositionally biased region" description="Low complexity" evidence="1">
    <location>
        <begin position="297"/>
        <end position="310"/>
    </location>
</feature>
<dbReference type="EMBL" id="FCOM02000106">
    <property type="protein sequence ID" value="SAL87911.1"/>
    <property type="molecule type" value="Genomic_DNA"/>
</dbReference>
<organism evidence="2 3">
    <name type="scientific">Caballeronia arvi</name>
    <dbReference type="NCBI Taxonomy" id="1777135"/>
    <lineage>
        <taxon>Bacteria</taxon>
        <taxon>Pseudomonadati</taxon>
        <taxon>Pseudomonadota</taxon>
        <taxon>Betaproteobacteria</taxon>
        <taxon>Burkholderiales</taxon>
        <taxon>Burkholderiaceae</taxon>
        <taxon>Caballeronia</taxon>
    </lineage>
</organism>
<comment type="caution">
    <text evidence="2">The sequence shown here is derived from an EMBL/GenBank/DDBJ whole genome shotgun (WGS) entry which is preliminary data.</text>
</comment>
<evidence type="ECO:0000313" key="3">
    <source>
        <dbReference type="Proteomes" id="UP000055019"/>
    </source>
</evidence>
<gene>
    <name evidence="2" type="ORF">AWB74_08317</name>
</gene>
<name>A0A158L5D9_9BURK</name>